<dbReference type="GO" id="GO:0004134">
    <property type="term" value="F:4-alpha-glucanotransferase activity"/>
    <property type="evidence" value="ECO:0007669"/>
    <property type="project" value="UniProtKB-EC"/>
</dbReference>
<dbReference type="AlphaFoldDB" id="A0A844YVJ0"/>
<evidence type="ECO:0000256" key="8">
    <source>
        <dbReference type="ARBA" id="ARBA00031423"/>
    </source>
</evidence>
<protein>
    <recommendedName>
        <fullName evidence="4 10">4-alpha-glucanotransferase</fullName>
        <ecNumber evidence="3 10">2.4.1.25</ecNumber>
    </recommendedName>
    <alternativeName>
        <fullName evidence="8 10">Amylomaltase</fullName>
    </alternativeName>
    <alternativeName>
        <fullName evidence="9 10">Disproportionating enzyme</fullName>
    </alternativeName>
</protein>
<organism evidence="11 12">
    <name type="scientific">Alteraurantiacibacter buctensis</name>
    <dbReference type="NCBI Taxonomy" id="1503981"/>
    <lineage>
        <taxon>Bacteria</taxon>
        <taxon>Pseudomonadati</taxon>
        <taxon>Pseudomonadota</taxon>
        <taxon>Alphaproteobacteria</taxon>
        <taxon>Sphingomonadales</taxon>
        <taxon>Erythrobacteraceae</taxon>
        <taxon>Alteraurantiacibacter</taxon>
    </lineage>
</organism>
<dbReference type="EMBL" id="WTYV01000002">
    <property type="protein sequence ID" value="MXO71040.1"/>
    <property type="molecule type" value="Genomic_DNA"/>
</dbReference>
<dbReference type="OrthoDB" id="9761577at2"/>
<dbReference type="GO" id="GO:0005975">
    <property type="term" value="P:carbohydrate metabolic process"/>
    <property type="evidence" value="ECO:0007669"/>
    <property type="project" value="InterPro"/>
</dbReference>
<evidence type="ECO:0000256" key="1">
    <source>
        <dbReference type="ARBA" id="ARBA00000439"/>
    </source>
</evidence>
<keyword evidence="6 10" id="KW-0808">Transferase</keyword>
<evidence type="ECO:0000256" key="3">
    <source>
        <dbReference type="ARBA" id="ARBA00012560"/>
    </source>
</evidence>
<keyword evidence="12" id="KW-1185">Reference proteome</keyword>
<dbReference type="PANTHER" id="PTHR32438">
    <property type="entry name" value="4-ALPHA-GLUCANOTRANSFERASE DPE1, CHLOROPLASTIC/AMYLOPLASTIC"/>
    <property type="match status" value="1"/>
</dbReference>
<comment type="similarity">
    <text evidence="2 10">Belongs to the disproportionating enzyme family.</text>
</comment>
<evidence type="ECO:0000256" key="2">
    <source>
        <dbReference type="ARBA" id="ARBA00005684"/>
    </source>
</evidence>
<dbReference type="PANTHER" id="PTHR32438:SF5">
    <property type="entry name" value="4-ALPHA-GLUCANOTRANSFERASE DPE1, CHLOROPLASTIC_AMYLOPLASTIC"/>
    <property type="match status" value="1"/>
</dbReference>
<gene>
    <name evidence="11" type="primary">malQ</name>
    <name evidence="11" type="ORF">GRI99_05225</name>
</gene>
<reference evidence="11 12" key="1">
    <citation type="submission" date="2019-12" db="EMBL/GenBank/DDBJ databases">
        <title>Genomic-based taxomic classification of the family Erythrobacteraceae.</title>
        <authorList>
            <person name="Xu L."/>
        </authorList>
    </citation>
    <scope>NUCLEOTIDE SEQUENCE [LARGE SCALE GENOMIC DNA]</scope>
    <source>
        <strain evidence="11 12">M0322</strain>
    </source>
</reference>
<dbReference type="InterPro" id="IPR003385">
    <property type="entry name" value="Glyco_hydro_77"/>
</dbReference>
<dbReference type="InterPro" id="IPR017853">
    <property type="entry name" value="GH"/>
</dbReference>
<keyword evidence="5 10" id="KW-0328">Glycosyltransferase</keyword>
<dbReference type="Proteomes" id="UP000466966">
    <property type="component" value="Unassembled WGS sequence"/>
</dbReference>
<comment type="caution">
    <text evidence="11">The sequence shown here is derived from an EMBL/GenBank/DDBJ whole genome shotgun (WGS) entry which is preliminary data.</text>
</comment>
<evidence type="ECO:0000313" key="12">
    <source>
        <dbReference type="Proteomes" id="UP000466966"/>
    </source>
</evidence>
<accession>A0A844YVJ0</accession>
<evidence type="ECO:0000256" key="9">
    <source>
        <dbReference type="ARBA" id="ARBA00031501"/>
    </source>
</evidence>
<evidence type="ECO:0000256" key="6">
    <source>
        <dbReference type="ARBA" id="ARBA00022679"/>
    </source>
</evidence>
<evidence type="ECO:0000256" key="5">
    <source>
        <dbReference type="ARBA" id="ARBA00022676"/>
    </source>
</evidence>
<dbReference type="Pfam" id="PF02446">
    <property type="entry name" value="Glyco_hydro_77"/>
    <property type="match status" value="1"/>
</dbReference>
<dbReference type="EC" id="2.4.1.25" evidence="3 10"/>
<proteinExistence type="inferred from homology"/>
<evidence type="ECO:0000256" key="4">
    <source>
        <dbReference type="ARBA" id="ARBA00020295"/>
    </source>
</evidence>
<dbReference type="Gene3D" id="3.20.20.80">
    <property type="entry name" value="Glycosidases"/>
    <property type="match status" value="1"/>
</dbReference>
<name>A0A844YVJ0_9SPHN</name>
<sequence>MEPLHHLARAAGVQREWRSVDGADMVVADDRLAAVLTALGHACATPAQIAASLAVIAEQESALPRMVVGEVGLPTPLPLADGPVEVSAEDGNTVTARVAGGQLPPIDQPGYYVLHTGATTLTLAVAPTACPLPADLGAARMWGPAVQIPSLRGHRPGAYGTFAELDAAVQAFAARGAQAVAISPVHALFAGTGEDFSPYSPSSRLFLNTALADPELAGLSPLPAHEGADFIEWGEALPHRLADLRTLYAALDPVVQATIGQEGGSHGEALSLHALFDALDCYFRPQGLHGWEQWPEAFHDPRGAAAAQFARDNPQEVAFHRFCQWLARTSLDAVQQRAREAGMAVGLLADLAVGVRPGGSDTWTMRGAMLHGLSIGAPPDPLGPHGQNWGLTSFSPQGLKAQGYAPWIALLRNALAHAGGIRIDHAFGLARLWVIPAGGTAADGAYITYPFADLLRLAALEAHRARALVIAEDLGTAPKGFVDAITARRMLGMRVLWFERAADDGFIGAGDYPELSVAMTGTHDTPTVAGWWRGRDLDWAAALGRLPEGTSRQEAESVRDWDRGLLWASLTGQHHRPAPQDSDPVVDAAVAHVARAPSGLAIVPLEDLLGLDEQPNLPGTTVEHPNWRRRMAGPTEALLADPAVSMRIDTLARR</sequence>
<evidence type="ECO:0000256" key="7">
    <source>
        <dbReference type="ARBA" id="ARBA00023277"/>
    </source>
</evidence>
<evidence type="ECO:0000256" key="10">
    <source>
        <dbReference type="RuleBase" id="RU361207"/>
    </source>
</evidence>
<comment type="catalytic activity">
    <reaction evidence="1 10">
        <text>Transfers a segment of a (1-&gt;4)-alpha-D-glucan to a new position in an acceptor, which may be glucose or a (1-&gt;4)-alpha-D-glucan.</text>
        <dbReference type="EC" id="2.4.1.25"/>
    </reaction>
</comment>
<evidence type="ECO:0000313" key="11">
    <source>
        <dbReference type="EMBL" id="MXO71040.1"/>
    </source>
</evidence>
<dbReference type="SUPFAM" id="SSF51445">
    <property type="entry name" value="(Trans)glycosidases"/>
    <property type="match status" value="1"/>
</dbReference>
<keyword evidence="7 10" id="KW-0119">Carbohydrate metabolism</keyword>
<dbReference type="NCBIfam" id="TIGR00217">
    <property type="entry name" value="malQ"/>
    <property type="match status" value="1"/>
</dbReference>